<name>A0A1V4DHU3_9ENTE</name>
<dbReference type="AlphaFoldDB" id="A0A1V4DHU3"/>
<keyword evidence="3" id="KW-0804">Transcription</keyword>
<keyword evidence="6" id="KW-1185">Reference proteome</keyword>
<dbReference type="InterPro" id="IPR003313">
    <property type="entry name" value="AraC-bd"/>
</dbReference>
<protein>
    <submittedName>
        <fullName evidence="5">AraC family transcriptional regulator</fullName>
    </submittedName>
</protein>
<evidence type="ECO:0000313" key="5">
    <source>
        <dbReference type="EMBL" id="OPF88127.1"/>
    </source>
</evidence>
<evidence type="ECO:0000256" key="3">
    <source>
        <dbReference type="ARBA" id="ARBA00023163"/>
    </source>
</evidence>
<gene>
    <name evidence="5" type="ORF">BW731_08070</name>
</gene>
<evidence type="ECO:0000256" key="2">
    <source>
        <dbReference type="ARBA" id="ARBA00023125"/>
    </source>
</evidence>
<dbReference type="InterPro" id="IPR037923">
    <property type="entry name" value="HTH-like"/>
</dbReference>
<keyword evidence="1" id="KW-0805">Transcription regulation</keyword>
<dbReference type="InterPro" id="IPR009057">
    <property type="entry name" value="Homeodomain-like_sf"/>
</dbReference>
<keyword evidence="2" id="KW-0238">DNA-binding</keyword>
<sequence>MSLYLEIPEWDNSLPFRAFENQGEIVVPPHWHKEIEMIYVTKGLVNIGYDNQLFQVQEGEIFIFGSGESHYFLASPGSTRIVYQFDLTVFQNYLVNQSDYKDIVMLFEKAENLSRFWGKDVEQEMRSLVEKLFKEVQQKKLGYDYAILSLLHQLLVFYYREIPQKNRTLKEGNFVESAHQKQTLERLNDVFIYIENHFQEVITLEDVAKYVGFSPYYFSRFFKKNTGQNFSQFLTEYRLNQAKYILSHENIPMIEVAERSGFNSVKTFHHVFKEHVGLSPLKYHKTIYGNN</sequence>
<reference evidence="5 6" key="1">
    <citation type="submission" date="2017-02" db="EMBL/GenBank/DDBJ databases">
        <title>Vagococcus cremeus sp. nov., isolated from the small intestine of a marten, Martes flavigula.</title>
        <authorList>
            <person name="Tak E.J."/>
            <person name="Bae J.-W."/>
        </authorList>
    </citation>
    <scope>NUCLEOTIDE SEQUENCE [LARGE SCALE GENOMIC DNA]</scope>
    <source>
        <strain evidence="5 6">D7T301</strain>
    </source>
</reference>
<dbReference type="InterPro" id="IPR018060">
    <property type="entry name" value="HTH_AraC"/>
</dbReference>
<dbReference type="InterPro" id="IPR018062">
    <property type="entry name" value="HTH_AraC-typ_CS"/>
</dbReference>
<dbReference type="SMART" id="SM00342">
    <property type="entry name" value="HTH_ARAC"/>
    <property type="match status" value="1"/>
</dbReference>
<dbReference type="SUPFAM" id="SSF46689">
    <property type="entry name" value="Homeodomain-like"/>
    <property type="match status" value="2"/>
</dbReference>
<proteinExistence type="predicted"/>
<dbReference type="EMBL" id="MVAB01000001">
    <property type="protein sequence ID" value="OPF88127.1"/>
    <property type="molecule type" value="Genomic_DNA"/>
</dbReference>
<comment type="caution">
    <text evidence="5">The sequence shown here is derived from an EMBL/GenBank/DDBJ whole genome shotgun (WGS) entry which is preliminary data.</text>
</comment>
<dbReference type="Gene3D" id="2.60.120.10">
    <property type="entry name" value="Jelly Rolls"/>
    <property type="match status" value="1"/>
</dbReference>
<dbReference type="RefSeq" id="WP_079347176.1">
    <property type="nucleotide sequence ID" value="NZ_MVAB01000001.1"/>
</dbReference>
<dbReference type="PROSITE" id="PS00041">
    <property type="entry name" value="HTH_ARAC_FAMILY_1"/>
    <property type="match status" value="1"/>
</dbReference>
<dbReference type="GO" id="GO:0043565">
    <property type="term" value="F:sequence-specific DNA binding"/>
    <property type="evidence" value="ECO:0007669"/>
    <property type="project" value="InterPro"/>
</dbReference>
<dbReference type="Proteomes" id="UP000189970">
    <property type="component" value="Unassembled WGS sequence"/>
</dbReference>
<dbReference type="InterPro" id="IPR014710">
    <property type="entry name" value="RmlC-like_jellyroll"/>
</dbReference>
<evidence type="ECO:0000256" key="1">
    <source>
        <dbReference type="ARBA" id="ARBA00023015"/>
    </source>
</evidence>
<dbReference type="PANTHER" id="PTHR43280:SF28">
    <property type="entry name" value="HTH-TYPE TRANSCRIPTIONAL ACTIVATOR RHAS"/>
    <property type="match status" value="1"/>
</dbReference>
<organism evidence="5 6">
    <name type="scientific">Vagococcus martis</name>
    <dbReference type="NCBI Taxonomy" id="1768210"/>
    <lineage>
        <taxon>Bacteria</taxon>
        <taxon>Bacillati</taxon>
        <taxon>Bacillota</taxon>
        <taxon>Bacilli</taxon>
        <taxon>Lactobacillales</taxon>
        <taxon>Enterococcaceae</taxon>
        <taxon>Vagococcus</taxon>
    </lineage>
</organism>
<dbReference type="Pfam" id="PF02311">
    <property type="entry name" value="AraC_binding"/>
    <property type="match status" value="1"/>
</dbReference>
<accession>A0A1V4DHU3</accession>
<evidence type="ECO:0000313" key="6">
    <source>
        <dbReference type="Proteomes" id="UP000189970"/>
    </source>
</evidence>
<dbReference type="PANTHER" id="PTHR43280">
    <property type="entry name" value="ARAC-FAMILY TRANSCRIPTIONAL REGULATOR"/>
    <property type="match status" value="1"/>
</dbReference>
<dbReference type="GO" id="GO:0003700">
    <property type="term" value="F:DNA-binding transcription factor activity"/>
    <property type="evidence" value="ECO:0007669"/>
    <property type="project" value="InterPro"/>
</dbReference>
<dbReference type="PROSITE" id="PS01124">
    <property type="entry name" value="HTH_ARAC_FAMILY_2"/>
    <property type="match status" value="1"/>
</dbReference>
<dbReference type="SUPFAM" id="SSF51215">
    <property type="entry name" value="Regulatory protein AraC"/>
    <property type="match status" value="1"/>
</dbReference>
<dbReference type="Gene3D" id="1.10.10.60">
    <property type="entry name" value="Homeodomain-like"/>
    <property type="match status" value="2"/>
</dbReference>
<feature type="domain" description="HTH araC/xylS-type" evidence="4">
    <location>
        <begin position="188"/>
        <end position="286"/>
    </location>
</feature>
<dbReference type="Pfam" id="PF12833">
    <property type="entry name" value="HTH_18"/>
    <property type="match status" value="1"/>
</dbReference>
<evidence type="ECO:0000259" key="4">
    <source>
        <dbReference type="PROSITE" id="PS01124"/>
    </source>
</evidence>